<dbReference type="EMBL" id="QKWP01000309">
    <property type="protein sequence ID" value="RIB22413.1"/>
    <property type="molecule type" value="Genomic_DNA"/>
</dbReference>
<dbReference type="AlphaFoldDB" id="A0A397VR57"/>
<evidence type="ECO:0000313" key="2">
    <source>
        <dbReference type="EMBL" id="RIB22413.1"/>
    </source>
</evidence>
<accession>A0A397VR57</accession>
<comment type="caution">
    <text evidence="2">The sequence shown here is derived from an EMBL/GenBank/DDBJ whole genome shotgun (WGS) entry which is preliminary data.</text>
</comment>
<keyword evidence="1" id="KW-0812">Transmembrane</keyword>
<protein>
    <submittedName>
        <fullName evidence="2">Uncharacterized protein</fullName>
    </submittedName>
</protein>
<reference evidence="2 3" key="1">
    <citation type="submission" date="2018-06" db="EMBL/GenBank/DDBJ databases">
        <title>Comparative genomics reveals the genomic features of Rhizophagus irregularis, R. cerebriforme, R. diaphanum and Gigaspora rosea, and their symbiotic lifestyle signature.</title>
        <authorList>
            <person name="Morin E."/>
            <person name="San Clemente H."/>
            <person name="Chen E.C.H."/>
            <person name="De La Providencia I."/>
            <person name="Hainaut M."/>
            <person name="Kuo A."/>
            <person name="Kohler A."/>
            <person name="Murat C."/>
            <person name="Tang N."/>
            <person name="Roy S."/>
            <person name="Loubradou J."/>
            <person name="Henrissat B."/>
            <person name="Grigoriev I.V."/>
            <person name="Corradi N."/>
            <person name="Roux C."/>
            <person name="Martin F.M."/>
        </authorList>
    </citation>
    <scope>NUCLEOTIDE SEQUENCE [LARGE SCALE GENOMIC DNA]</scope>
    <source>
        <strain evidence="2 3">DAOM 194757</strain>
    </source>
</reference>
<keyword evidence="1" id="KW-0472">Membrane</keyword>
<name>A0A397VR57_9GLOM</name>
<evidence type="ECO:0000256" key="1">
    <source>
        <dbReference type="SAM" id="Phobius"/>
    </source>
</evidence>
<organism evidence="2 3">
    <name type="scientific">Gigaspora rosea</name>
    <dbReference type="NCBI Taxonomy" id="44941"/>
    <lineage>
        <taxon>Eukaryota</taxon>
        <taxon>Fungi</taxon>
        <taxon>Fungi incertae sedis</taxon>
        <taxon>Mucoromycota</taxon>
        <taxon>Glomeromycotina</taxon>
        <taxon>Glomeromycetes</taxon>
        <taxon>Diversisporales</taxon>
        <taxon>Gigasporaceae</taxon>
        <taxon>Gigaspora</taxon>
    </lineage>
</organism>
<gene>
    <name evidence="2" type="ORF">C2G38_2075607</name>
</gene>
<evidence type="ECO:0000313" key="3">
    <source>
        <dbReference type="Proteomes" id="UP000266673"/>
    </source>
</evidence>
<sequence>MFYSPDLIFFIKNPFSLWFFSVFFIYMMTSTLFHIFLPFLQKKLFSDQFASLPKQFGNSKMFMPP</sequence>
<keyword evidence="1" id="KW-1133">Transmembrane helix</keyword>
<dbReference type="Proteomes" id="UP000266673">
    <property type="component" value="Unassembled WGS sequence"/>
</dbReference>
<proteinExistence type="predicted"/>
<keyword evidence="3" id="KW-1185">Reference proteome</keyword>
<feature type="transmembrane region" description="Helical" evidence="1">
    <location>
        <begin position="15"/>
        <end position="37"/>
    </location>
</feature>